<protein>
    <submittedName>
        <fullName evidence="1">Uncharacterized protein</fullName>
    </submittedName>
</protein>
<sequence>MSSTKVALISAAGATALYLASKAFTSSSASAPIDTANLSPDECIQPDDVIAIFDDLFLHMQSVLAQLSQQIQQIQMAGQSIPEAQLRKILKSEFERALLAKQAEVFDKHDVDEDCLKEATWEFLDQEEQYPKVKKAVERFQTLYENVTGEKTVGKRPGGKGVVKDVKDISKEQLLEAAGVYFNALTTAMGTIVTKFKDDGKDLTNPMVANQLQMEFAGVANESGEKALAEIDIDMDSFKAAVEKYQSDPEVGRTLAMLQMKQQQELMALGVPTM</sequence>
<evidence type="ECO:0000313" key="1">
    <source>
        <dbReference type="EMBL" id="GFH54539.1"/>
    </source>
</evidence>
<accession>A0AAD3D1S8</accession>
<organism evidence="1 2">
    <name type="scientific">Chaetoceros tenuissimus</name>
    <dbReference type="NCBI Taxonomy" id="426638"/>
    <lineage>
        <taxon>Eukaryota</taxon>
        <taxon>Sar</taxon>
        <taxon>Stramenopiles</taxon>
        <taxon>Ochrophyta</taxon>
        <taxon>Bacillariophyta</taxon>
        <taxon>Coscinodiscophyceae</taxon>
        <taxon>Chaetocerotophycidae</taxon>
        <taxon>Chaetocerotales</taxon>
        <taxon>Chaetocerotaceae</taxon>
        <taxon>Chaetoceros</taxon>
    </lineage>
</organism>
<gene>
    <name evidence="1" type="ORF">CTEN210_11015</name>
</gene>
<dbReference type="AlphaFoldDB" id="A0AAD3D1S8"/>
<keyword evidence="2" id="KW-1185">Reference proteome</keyword>
<proteinExistence type="predicted"/>
<dbReference type="EMBL" id="BLLK01000047">
    <property type="protein sequence ID" value="GFH54539.1"/>
    <property type="molecule type" value="Genomic_DNA"/>
</dbReference>
<dbReference type="Proteomes" id="UP001054902">
    <property type="component" value="Unassembled WGS sequence"/>
</dbReference>
<reference evidence="1 2" key="1">
    <citation type="journal article" date="2021" name="Sci. Rep.">
        <title>The genome of the diatom Chaetoceros tenuissimus carries an ancient integrated fragment of an extant virus.</title>
        <authorList>
            <person name="Hongo Y."/>
            <person name="Kimura K."/>
            <person name="Takaki Y."/>
            <person name="Yoshida Y."/>
            <person name="Baba S."/>
            <person name="Kobayashi G."/>
            <person name="Nagasaki K."/>
            <person name="Hano T."/>
            <person name="Tomaru Y."/>
        </authorList>
    </citation>
    <scope>NUCLEOTIDE SEQUENCE [LARGE SCALE GENOMIC DNA]</scope>
    <source>
        <strain evidence="1 2">NIES-3715</strain>
    </source>
</reference>
<evidence type="ECO:0000313" key="2">
    <source>
        <dbReference type="Proteomes" id="UP001054902"/>
    </source>
</evidence>
<name>A0AAD3D1S8_9STRA</name>
<comment type="caution">
    <text evidence="1">The sequence shown here is derived from an EMBL/GenBank/DDBJ whole genome shotgun (WGS) entry which is preliminary data.</text>
</comment>